<gene>
    <name evidence="2" type="ORF">GMDG_03112</name>
</gene>
<evidence type="ECO:0000313" key="2">
    <source>
        <dbReference type="EMBL" id="ELR08317.1"/>
    </source>
</evidence>
<dbReference type="HOGENOM" id="CLU_1215228_0_0_1"/>
<feature type="compositionally biased region" description="Basic and acidic residues" evidence="1">
    <location>
        <begin position="217"/>
        <end position="228"/>
    </location>
</feature>
<feature type="compositionally biased region" description="Low complexity" evidence="1">
    <location>
        <begin position="125"/>
        <end position="135"/>
    </location>
</feature>
<accession>L8G5B0</accession>
<dbReference type="EMBL" id="GL573216">
    <property type="protein sequence ID" value="ELR08317.1"/>
    <property type="molecule type" value="Genomic_DNA"/>
</dbReference>
<dbReference type="VEuPathDB" id="FungiDB:GMDG_03112"/>
<dbReference type="STRING" id="658429.L8G5B0"/>
<evidence type="ECO:0000313" key="3">
    <source>
        <dbReference type="Proteomes" id="UP000011064"/>
    </source>
</evidence>
<dbReference type="Proteomes" id="UP000011064">
    <property type="component" value="Unassembled WGS sequence"/>
</dbReference>
<proteinExistence type="predicted"/>
<sequence length="228" mass="24193">MYNESAKQAKVPKSCGRNQLFASLKVGVSNVNAPEARGSNVHAVKLRPYELLGLKLGFLGPKLVSMSSLELTSKLKAGPASACPLLRLLNLPPSKAAEAAEAVEVAEVEVEAEAQREKERKGLDADATQKAAATQNSLDASKSTDTENSIDAQNNIDTQNSTDAQNSSGIQPVADTQKSADAQNSKDDQNSSDAQMVADTQNVFDAQKDGVLPTQRETPRSDADLKRA</sequence>
<protein>
    <submittedName>
        <fullName evidence="2">Uncharacterized protein</fullName>
    </submittedName>
</protein>
<evidence type="ECO:0000256" key="1">
    <source>
        <dbReference type="SAM" id="MobiDB-lite"/>
    </source>
</evidence>
<feature type="compositionally biased region" description="Polar residues" evidence="1">
    <location>
        <begin position="136"/>
        <end position="183"/>
    </location>
</feature>
<name>L8G5B0_PSED2</name>
<keyword evidence="3" id="KW-1185">Reference proteome</keyword>
<feature type="region of interest" description="Disordered" evidence="1">
    <location>
        <begin position="116"/>
        <end position="228"/>
    </location>
</feature>
<feature type="compositionally biased region" description="Polar residues" evidence="1">
    <location>
        <begin position="191"/>
        <end position="204"/>
    </location>
</feature>
<dbReference type="InParanoid" id="L8G5B0"/>
<dbReference type="AlphaFoldDB" id="L8G5B0"/>
<reference evidence="3" key="1">
    <citation type="submission" date="2010-09" db="EMBL/GenBank/DDBJ databases">
        <title>The genome sequence of Geomyces destructans 20631-21.</title>
        <authorList>
            <consortium name="The Broad Institute Genome Sequencing Platform"/>
            <person name="Cuomo C.A."/>
            <person name="Blehert D.S."/>
            <person name="Lorch J.M."/>
            <person name="Young S.K."/>
            <person name="Zeng Q."/>
            <person name="Gargeya S."/>
            <person name="Fitzgerald M."/>
            <person name="Haas B."/>
            <person name="Abouelleil A."/>
            <person name="Alvarado L."/>
            <person name="Arachchi H.M."/>
            <person name="Berlin A."/>
            <person name="Brown A."/>
            <person name="Chapman S.B."/>
            <person name="Chen Z."/>
            <person name="Dunbar C."/>
            <person name="Freedman E."/>
            <person name="Gearin G."/>
            <person name="Gellesch M."/>
            <person name="Goldberg J."/>
            <person name="Griggs A."/>
            <person name="Gujja S."/>
            <person name="Heiman D."/>
            <person name="Howarth C."/>
            <person name="Larson L."/>
            <person name="Lui A."/>
            <person name="MacDonald P.J.P."/>
            <person name="Montmayeur A."/>
            <person name="Murphy C."/>
            <person name="Neiman D."/>
            <person name="Pearson M."/>
            <person name="Priest M."/>
            <person name="Roberts A."/>
            <person name="Saif S."/>
            <person name="Shea T."/>
            <person name="Shenoy N."/>
            <person name="Sisk P."/>
            <person name="Stolte C."/>
            <person name="Sykes S."/>
            <person name="Wortman J."/>
            <person name="Nusbaum C."/>
            <person name="Birren B."/>
        </authorList>
    </citation>
    <scope>NUCLEOTIDE SEQUENCE [LARGE SCALE GENOMIC DNA]</scope>
    <source>
        <strain evidence="3">ATCC MYA-4855 / 20631-21</strain>
    </source>
</reference>
<organism evidence="2 3">
    <name type="scientific">Pseudogymnoascus destructans (strain ATCC MYA-4855 / 20631-21)</name>
    <name type="common">Bat white-nose syndrome fungus</name>
    <name type="synonym">Geomyces destructans</name>
    <dbReference type="NCBI Taxonomy" id="658429"/>
    <lineage>
        <taxon>Eukaryota</taxon>
        <taxon>Fungi</taxon>
        <taxon>Dikarya</taxon>
        <taxon>Ascomycota</taxon>
        <taxon>Pezizomycotina</taxon>
        <taxon>Leotiomycetes</taxon>
        <taxon>Thelebolales</taxon>
        <taxon>Thelebolaceae</taxon>
        <taxon>Pseudogymnoascus</taxon>
    </lineage>
</organism>